<dbReference type="InterPro" id="IPR003400">
    <property type="entry name" value="ExbD"/>
</dbReference>
<keyword evidence="6" id="KW-0653">Protein transport</keyword>
<keyword evidence="7 9" id="KW-1133">Transmembrane helix</keyword>
<keyword evidence="3" id="KW-1003">Cell membrane</keyword>
<keyword evidence="2" id="KW-0813">Transport</keyword>
<dbReference type="PANTHER" id="PTHR30558">
    <property type="entry name" value="EXBD MEMBRANE COMPONENT OF PMF-DRIVEN MACROMOLECULE IMPORT SYSTEM"/>
    <property type="match status" value="1"/>
</dbReference>
<evidence type="ECO:0000256" key="4">
    <source>
        <dbReference type="ARBA" id="ARBA00022519"/>
    </source>
</evidence>
<dbReference type="Gene3D" id="3.30.420.270">
    <property type="match status" value="1"/>
</dbReference>
<evidence type="ECO:0000256" key="5">
    <source>
        <dbReference type="ARBA" id="ARBA00022692"/>
    </source>
</evidence>
<evidence type="ECO:0000256" key="6">
    <source>
        <dbReference type="ARBA" id="ARBA00022927"/>
    </source>
</evidence>
<accession>A0A1W1EAJ4</accession>
<dbReference type="EMBL" id="FPIB01000026">
    <property type="protein sequence ID" value="SFV90948.1"/>
    <property type="molecule type" value="Genomic_DNA"/>
</dbReference>
<organism evidence="10">
    <name type="scientific">hydrothermal vent metagenome</name>
    <dbReference type="NCBI Taxonomy" id="652676"/>
    <lineage>
        <taxon>unclassified sequences</taxon>
        <taxon>metagenomes</taxon>
        <taxon>ecological metagenomes</taxon>
    </lineage>
</organism>
<keyword evidence="8 9" id="KW-0472">Membrane</keyword>
<evidence type="ECO:0000313" key="10">
    <source>
        <dbReference type="EMBL" id="SFV90948.1"/>
    </source>
</evidence>
<comment type="subcellular location">
    <subcellularLocation>
        <location evidence="1">Cell inner membrane</location>
        <topology evidence="1">Single-pass membrane protein</topology>
    </subcellularLocation>
</comment>
<evidence type="ECO:0000256" key="1">
    <source>
        <dbReference type="ARBA" id="ARBA00004377"/>
    </source>
</evidence>
<reference evidence="10" key="1">
    <citation type="submission" date="2016-10" db="EMBL/GenBank/DDBJ databases">
        <authorList>
            <person name="de Groot N.N."/>
        </authorList>
    </citation>
    <scope>NUCLEOTIDE SEQUENCE</scope>
</reference>
<evidence type="ECO:0000256" key="8">
    <source>
        <dbReference type="ARBA" id="ARBA00023136"/>
    </source>
</evidence>
<evidence type="ECO:0000256" key="3">
    <source>
        <dbReference type="ARBA" id="ARBA00022475"/>
    </source>
</evidence>
<proteinExistence type="predicted"/>
<dbReference type="GO" id="GO:0005886">
    <property type="term" value="C:plasma membrane"/>
    <property type="evidence" value="ECO:0007669"/>
    <property type="project" value="UniProtKB-SubCell"/>
</dbReference>
<dbReference type="GO" id="GO:0015031">
    <property type="term" value="P:protein transport"/>
    <property type="evidence" value="ECO:0007669"/>
    <property type="project" value="UniProtKB-KW"/>
</dbReference>
<dbReference type="PANTHER" id="PTHR30558:SF12">
    <property type="entry name" value="BIOPOLYMER TRANSPORT PROTEIN EXBD"/>
    <property type="match status" value="1"/>
</dbReference>
<dbReference type="AlphaFoldDB" id="A0A1W1EAJ4"/>
<feature type="transmembrane region" description="Helical" evidence="9">
    <location>
        <begin position="12"/>
        <end position="32"/>
    </location>
</feature>
<sequence length="125" mass="14249">MRRERFDKMNVVPFIDIVLVLLVIVLATASFVQNKTIKIDLPSASSKKSEEKKSIVIAIDKEGKYFYNKAPVTFEVLKTKLGTLQPKKDIVSLHTDKLTPFDYFVKVIDVMKARGFENISIVTKQ</sequence>
<dbReference type="GO" id="GO:0022857">
    <property type="term" value="F:transmembrane transporter activity"/>
    <property type="evidence" value="ECO:0007669"/>
    <property type="project" value="InterPro"/>
</dbReference>
<name>A0A1W1EAJ4_9ZZZZ</name>
<dbReference type="Pfam" id="PF02472">
    <property type="entry name" value="ExbD"/>
    <property type="match status" value="1"/>
</dbReference>
<keyword evidence="4" id="KW-0997">Cell inner membrane</keyword>
<keyword evidence="5 9" id="KW-0812">Transmembrane</keyword>
<gene>
    <name evidence="10" type="ORF">MNB_SV-4-502</name>
</gene>
<evidence type="ECO:0000256" key="2">
    <source>
        <dbReference type="ARBA" id="ARBA00022448"/>
    </source>
</evidence>
<protein>
    <submittedName>
        <fullName evidence="10">Biopolymer transport protein ExbD/TolR</fullName>
    </submittedName>
</protein>
<evidence type="ECO:0000256" key="9">
    <source>
        <dbReference type="SAM" id="Phobius"/>
    </source>
</evidence>
<evidence type="ECO:0000256" key="7">
    <source>
        <dbReference type="ARBA" id="ARBA00022989"/>
    </source>
</evidence>